<dbReference type="eggNOG" id="COG1959">
    <property type="taxonomic scope" value="Bacteria"/>
</dbReference>
<dbReference type="InterPro" id="IPR000944">
    <property type="entry name" value="Tscrpt_reg_Rrf2"/>
</dbReference>
<gene>
    <name evidence="2" type="ordered locus">Dbac_3187</name>
</gene>
<evidence type="ECO:0000313" key="3">
    <source>
        <dbReference type="Proteomes" id="UP000002216"/>
    </source>
</evidence>
<name>C7LXM6_DESBD</name>
<dbReference type="PANTHER" id="PTHR33221:SF5">
    <property type="entry name" value="HTH-TYPE TRANSCRIPTIONAL REGULATOR ISCR"/>
    <property type="match status" value="1"/>
</dbReference>
<dbReference type="PANTHER" id="PTHR33221">
    <property type="entry name" value="WINGED HELIX-TURN-HELIX TRANSCRIPTIONAL REGULATOR, RRF2 FAMILY"/>
    <property type="match status" value="1"/>
</dbReference>
<dbReference type="STRING" id="525897.Dbac_3187"/>
<dbReference type="SUPFAM" id="SSF46785">
    <property type="entry name" value="Winged helix' DNA-binding domain"/>
    <property type="match status" value="1"/>
</dbReference>
<dbReference type="RefSeq" id="WP_015775351.1">
    <property type="nucleotide sequence ID" value="NC_013173.1"/>
</dbReference>
<accession>C7LXM6</accession>
<dbReference type="HOGENOM" id="CLU_107144_0_1_7"/>
<dbReference type="GO" id="GO:0005829">
    <property type="term" value="C:cytosol"/>
    <property type="evidence" value="ECO:0007669"/>
    <property type="project" value="TreeGrafter"/>
</dbReference>
<dbReference type="GO" id="GO:0003677">
    <property type="term" value="F:DNA binding"/>
    <property type="evidence" value="ECO:0007669"/>
    <property type="project" value="UniProtKB-KW"/>
</dbReference>
<dbReference type="InterPro" id="IPR036390">
    <property type="entry name" value="WH_DNA-bd_sf"/>
</dbReference>
<dbReference type="GO" id="GO:0003700">
    <property type="term" value="F:DNA-binding transcription factor activity"/>
    <property type="evidence" value="ECO:0007669"/>
    <property type="project" value="TreeGrafter"/>
</dbReference>
<evidence type="ECO:0000313" key="2">
    <source>
        <dbReference type="EMBL" id="ACU91262.1"/>
    </source>
</evidence>
<sequence>MKLSAKSRYASRILLDLALHNEGVPHRVNDISERTGITVPFIEQIIKPLKHAGMVTSKRGAAGGHQLGRSPENITLGDIVRIMEGSVELSACLSAPELCERTAVCPTRAAWQRATDAMLRELDTITLAGLAGGAPNCCQLADDYFERDSSLPV</sequence>
<dbReference type="OrthoDB" id="9800519at2"/>
<dbReference type="NCBIfam" id="TIGR00738">
    <property type="entry name" value="rrf2_super"/>
    <property type="match status" value="1"/>
</dbReference>
<reference evidence="2 3" key="1">
    <citation type="journal article" date="2009" name="Stand. Genomic Sci.">
        <title>Complete genome sequence of Desulfomicrobium baculatum type strain (X).</title>
        <authorList>
            <person name="Copeland A."/>
            <person name="Spring S."/>
            <person name="Goker M."/>
            <person name="Schneider S."/>
            <person name="Lapidus A."/>
            <person name="Del Rio T.G."/>
            <person name="Tice H."/>
            <person name="Cheng J.F."/>
            <person name="Chen F."/>
            <person name="Nolan M."/>
            <person name="Bruce D."/>
            <person name="Goodwin L."/>
            <person name="Pitluck S."/>
            <person name="Ivanova N."/>
            <person name="Mavrommatis K."/>
            <person name="Ovchinnikova G."/>
            <person name="Pati A."/>
            <person name="Chen A."/>
            <person name="Palaniappan K."/>
            <person name="Land M."/>
            <person name="Hauser L."/>
            <person name="Chang Y.J."/>
            <person name="Jeffries C.C."/>
            <person name="Meincke L."/>
            <person name="Sims D."/>
            <person name="Brettin T."/>
            <person name="Detter J.C."/>
            <person name="Han C."/>
            <person name="Chain P."/>
            <person name="Bristow J."/>
            <person name="Eisen J.A."/>
            <person name="Markowitz V."/>
            <person name="Hugenholtz P."/>
            <person name="Kyrpides N.C."/>
            <person name="Klenk H.P."/>
            <person name="Lucas S."/>
        </authorList>
    </citation>
    <scope>NUCLEOTIDE SEQUENCE [LARGE SCALE GENOMIC DNA]</scope>
    <source>
        <strain evidence="3">DSM 4028 / VKM B-1378 / X</strain>
    </source>
</reference>
<dbReference type="Gene3D" id="1.10.10.10">
    <property type="entry name" value="Winged helix-like DNA-binding domain superfamily/Winged helix DNA-binding domain"/>
    <property type="match status" value="1"/>
</dbReference>
<dbReference type="PROSITE" id="PS51197">
    <property type="entry name" value="HTH_RRF2_2"/>
    <property type="match status" value="1"/>
</dbReference>
<dbReference type="InterPro" id="IPR036388">
    <property type="entry name" value="WH-like_DNA-bd_sf"/>
</dbReference>
<keyword evidence="3" id="KW-1185">Reference proteome</keyword>
<dbReference type="Proteomes" id="UP000002216">
    <property type="component" value="Chromosome"/>
</dbReference>
<proteinExistence type="predicted"/>
<dbReference type="EMBL" id="CP001629">
    <property type="protein sequence ID" value="ACU91262.1"/>
    <property type="molecule type" value="Genomic_DNA"/>
</dbReference>
<dbReference type="KEGG" id="dba:Dbac_3187"/>
<keyword evidence="1" id="KW-0238">DNA-binding</keyword>
<dbReference type="Pfam" id="PF02082">
    <property type="entry name" value="Rrf2"/>
    <property type="match status" value="1"/>
</dbReference>
<evidence type="ECO:0000256" key="1">
    <source>
        <dbReference type="ARBA" id="ARBA00023125"/>
    </source>
</evidence>
<dbReference type="AlphaFoldDB" id="C7LXM6"/>
<organism evidence="2 3">
    <name type="scientific">Desulfomicrobium baculatum (strain DSM 4028 / VKM B-1378 / X)</name>
    <name type="common">Desulfovibrio baculatus</name>
    <dbReference type="NCBI Taxonomy" id="525897"/>
    <lineage>
        <taxon>Bacteria</taxon>
        <taxon>Pseudomonadati</taxon>
        <taxon>Thermodesulfobacteriota</taxon>
        <taxon>Desulfovibrionia</taxon>
        <taxon>Desulfovibrionales</taxon>
        <taxon>Desulfomicrobiaceae</taxon>
        <taxon>Desulfomicrobium</taxon>
    </lineage>
</organism>
<protein>
    <submittedName>
        <fullName evidence="2">Transcriptional regulator, BadM/Rrf2 family</fullName>
    </submittedName>
</protein>